<dbReference type="Pfam" id="PF01520">
    <property type="entry name" value="Amidase_3"/>
    <property type="match status" value="1"/>
</dbReference>
<evidence type="ECO:0000259" key="1">
    <source>
        <dbReference type="SMART" id="SM00646"/>
    </source>
</evidence>
<dbReference type="SMART" id="SM00646">
    <property type="entry name" value="Ami_3"/>
    <property type="match status" value="1"/>
</dbReference>
<sequence length="176" mass="19375">MPRIYLSPSLQEYNPFYGGGSEEEVMNLIADAMEPYLAADGIEYLRNAPEMTLGQAIADSNNSNVDFHLAIHSNAAPPPVAGTRRGPVVYYYATSPYGRQMAELIADELREIYPDPSKVQVLPTTTLRELRRTNAPSALVEVAYHDNPEDAAWIRGNIDEIGKALSNAVAAYFGLR</sequence>
<comment type="caution">
    <text evidence="2">The sequence shown here is derived from an EMBL/GenBank/DDBJ whole genome shotgun (WGS) entry which is preliminary data.</text>
</comment>
<dbReference type="SUPFAM" id="SSF53187">
    <property type="entry name" value="Zn-dependent exopeptidases"/>
    <property type="match status" value="1"/>
</dbReference>
<proteinExistence type="predicted"/>
<dbReference type="EMBL" id="BHVZ01000002">
    <property type="protein sequence ID" value="GCB29770.1"/>
    <property type="molecule type" value="Genomic_DNA"/>
</dbReference>
<reference evidence="2 3" key="1">
    <citation type="submission" date="2018-10" db="EMBL/GenBank/DDBJ databases">
        <title>Draft Genome Sequence of Anaerotignum sp. KCTC 15736.</title>
        <authorList>
            <person name="Choi S.H."/>
            <person name="Kim J.S."/>
            <person name="Kang S.W."/>
            <person name="Lee J.S."/>
            <person name="Park S.H."/>
        </authorList>
    </citation>
    <scope>NUCLEOTIDE SEQUENCE [LARGE SCALE GENOMIC DNA]</scope>
    <source>
        <strain evidence="2 3">KCTC 15736</strain>
    </source>
</reference>
<protein>
    <recommendedName>
        <fullName evidence="1">MurNAc-LAA domain-containing protein</fullName>
    </recommendedName>
</protein>
<dbReference type="InterPro" id="IPR002508">
    <property type="entry name" value="MurNAc-LAA_cat"/>
</dbReference>
<dbReference type="GO" id="GO:0009253">
    <property type="term" value="P:peptidoglycan catabolic process"/>
    <property type="evidence" value="ECO:0007669"/>
    <property type="project" value="InterPro"/>
</dbReference>
<dbReference type="CDD" id="cd02696">
    <property type="entry name" value="MurNAc-LAA"/>
    <property type="match status" value="1"/>
</dbReference>
<organism evidence="2 3">
    <name type="scientific">Anaerotignum faecicola</name>
    <dbReference type="NCBI Taxonomy" id="2358141"/>
    <lineage>
        <taxon>Bacteria</taxon>
        <taxon>Bacillati</taxon>
        <taxon>Bacillota</taxon>
        <taxon>Clostridia</taxon>
        <taxon>Lachnospirales</taxon>
        <taxon>Anaerotignaceae</taxon>
        <taxon>Anaerotignum</taxon>
    </lineage>
</organism>
<keyword evidence="3" id="KW-1185">Reference proteome</keyword>
<accession>A0A401LE12</accession>
<evidence type="ECO:0000313" key="3">
    <source>
        <dbReference type="Proteomes" id="UP000287361"/>
    </source>
</evidence>
<name>A0A401LE12_9FIRM</name>
<gene>
    <name evidence="2" type="ORF">KGMB03357_14310</name>
</gene>
<dbReference type="GO" id="GO:0008745">
    <property type="term" value="F:N-acetylmuramoyl-L-alanine amidase activity"/>
    <property type="evidence" value="ECO:0007669"/>
    <property type="project" value="InterPro"/>
</dbReference>
<dbReference type="AlphaFoldDB" id="A0A401LE12"/>
<dbReference type="Gene3D" id="3.40.630.40">
    <property type="entry name" value="Zn-dependent exopeptidases"/>
    <property type="match status" value="1"/>
</dbReference>
<feature type="domain" description="MurNAc-LAA" evidence="1">
    <location>
        <begin position="57"/>
        <end position="170"/>
    </location>
</feature>
<evidence type="ECO:0000313" key="2">
    <source>
        <dbReference type="EMBL" id="GCB29770.1"/>
    </source>
</evidence>
<dbReference type="Proteomes" id="UP000287361">
    <property type="component" value="Unassembled WGS sequence"/>
</dbReference>
<dbReference type="OrthoDB" id="9772024at2"/>